<dbReference type="AlphaFoldDB" id="A0A919QIH6"/>
<feature type="transmembrane region" description="Helical" evidence="6">
    <location>
        <begin position="151"/>
        <end position="171"/>
    </location>
</feature>
<dbReference type="GO" id="GO:0006825">
    <property type="term" value="P:copper ion transport"/>
    <property type="evidence" value="ECO:0007669"/>
    <property type="project" value="InterPro"/>
</dbReference>
<sequence length="181" mass="18560">MRRLLTVLLLASTATLAVPLSAAQAHNILLGSNPSKGSNLTTAPTEVRLTFDQPVRVEFAKLALTDANGVHYVSGPITVEKNDVVAPVKPLTAPGSYTIGYQILSNDGHPVTGQIPFTFTPTGAATTPAPTQSAAAPASSGATLPSGGGTWVWFLLAGTAALLALTVRALARHDRQARGAA</sequence>
<dbReference type="InterPro" id="IPR014756">
    <property type="entry name" value="Ig_E-set"/>
</dbReference>
<proteinExistence type="predicted"/>
<dbReference type="GO" id="GO:0005886">
    <property type="term" value="C:plasma membrane"/>
    <property type="evidence" value="ECO:0007669"/>
    <property type="project" value="TreeGrafter"/>
</dbReference>
<dbReference type="Gene3D" id="2.60.40.1220">
    <property type="match status" value="1"/>
</dbReference>
<evidence type="ECO:0000256" key="1">
    <source>
        <dbReference type="ARBA" id="ARBA00004196"/>
    </source>
</evidence>
<keyword evidence="3 7" id="KW-0732">Signal</keyword>
<dbReference type="InterPro" id="IPR032694">
    <property type="entry name" value="CopC/D"/>
</dbReference>
<dbReference type="GO" id="GO:0005507">
    <property type="term" value="F:copper ion binding"/>
    <property type="evidence" value="ECO:0007669"/>
    <property type="project" value="InterPro"/>
</dbReference>
<name>A0A919QIH6_9ACTN</name>
<dbReference type="Pfam" id="PF04234">
    <property type="entry name" value="CopC"/>
    <property type="match status" value="1"/>
</dbReference>
<evidence type="ECO:0000256" key="6">
    <source>
        <dbReference type="SAM" id="Phobius"/>
    </source>
</evidence>
<keyword evidence="6" id="KW-1133">Transmembrane helix</keyword>
<evidence type="ECO:0000259" key="8">
    <source>
        <dbReference type="Pfam" id="PF04234"/>
    </source>
</evidence>
<keyword evidence="6" id="KW-0472">Membrane</keyword>
<evidence type="ECO:0000256" key="7">
    <source>
        <dbReference type="SAM" id="SignalP"/>
    </source>
</evidence>
<accession>A0A919QIH6</accession>
<protein>
    <submittedName>
        <fullName evidence="9">Copper resistance protein C</fullName>
    </submittedName>
</protein>
<dbReference type="GO" id="GO:0030313">
    <property type="term" value="C:cell envelope"/>
    <property type="evidence" value="ECO:0007669"/>
    <property type="project" value="UniProtKB-SubCell"/>
</dbReference>
<evidence type="ECO:0000256" key="3">
    <source>
        <dbReference type="ARBA" id="ARBA00022729"/>
    </source>
</evidence>
<dbReference type="PANTHER" id="PTHR34820">
    <property type="entry name" value="INNER MEMBRANE PROTEIN YEBZ"/>
    <property type="match status" value="1"/>
</dbReference>
<comment type="caution">
    <text evidence="9">The sequence shown here is derived from an EMBL/GenBank/DDBJ whole genome shotgun (WGS) entry which is preliminary data.</text>
</comment>
<dbReference type="GO" id="GO:0046688">
    <property type="term" value="P:response to copper ion"/>
    <property type="evidence" value="ECO:0007669"/>
    <property type="project" value="InterPro"/>
</dbReference>
<evidence type="ECO:0000313" key="10">
    <source>
        <dbReference type="Proteomes" id="UP000640052"/>
    </source>
</evidence>
<dbReference type="GO" id="GO:0042597">
    <property type="term" value="C:periplasmic space"/>
    <property type="evidence" value="ECO:0007669"/>
    <property type="project" value="InterPro"/>
</dbReference>
<evidence type="ECO:0000256" key="4">
    <source>
        <dbReference type="ARBA" id="ARBA00023008"/>
    </source>
</evidence>
<feature type="domain" description="CopC" evidence="8">
    <location>
        <begin position="26"/>
        <end position="118"/>
    </location>
</feature>
<gene>
    <name evidence="9" type="primary">pcoC_2</name>
    <name evidence="9" type="ORF">Aph01nite_51270</name>
</gene>
<dbReference type="PANTHER" id="PTHR34820:SF4">
    <property type="entry name" value="INNER MEMBRANE PROTEIN YEBZ"/>
    <property type="match status" value="1"/>
</dbReference>
<dbReference type="Proteomes" id="UP000640052">
    <property type="component" value="Unassembled WGS sequence"/>
</dbReference>
<evidence type="ECO:0000256" key="2">
    <source>
        <dbReference type="ARBA" id="ARBA00022723"/>
    </source>
</evidence>
<keyword evidence="4" id="KW-0186">Copper</keyword>
<reference evidence="9" key="1">
    <citation type="submission" date="2021-01" db="EMBL/GenBank/DDBJ databases">
        <title>Whole genome shotgun sequence of Acrocarpospora phusangensis NBRC 108782.</title>
        <authorList>
            <person name="Komaki H."/>
            <person name="Tamura T."/>
        </authorList>
    </citation>
    <scope>NUCLEOTIDE SEQUENCE</scope>
    <source>
        <strain evidence="9">NBRC 108782</strain>
    </source>
</reference>
<dbReference type="EMBL" id="BOOA01000045">
    <property type="protein sequence ID" value="GIH26817.1"/>
    <property type="molecule type" value="Genomic_DNA"/>
</dbReference>
<keyword evidence="2" id="KW-0479">Metal-binding</keyword>
<keyword evidence="10" id="KW-1185">Reference proteome</keyword>
<comment type="subcellular location">
    <subcellularLocation>
        <location evidence="1">Cell envelope</location>
    </subcellularLocation>
</comment>
<feature type="chain" id="PRO_5038798931" evidence="7">
    <location>
        <begin position="18"/>
        <end position="181"/>
    </location>
</feature>
<evidence type="ECO:0000256" key="5">
    <source>
        <dbReference type="SAM" id="MobiDB-lite"/>
    </source>
</evidence>
<dbReference type="InterPro" id="IPR014755">
    <property type="entry name" value="Cu-Rt/internalin_Ig-like"/>
</dbReference>
<dbReference type="RefSeq" id="WP_204043485.1">
    <property type="nucleotide sequence ID" value="NZ_BOOA01000045.1"/>
</dbReference>
<keyword evidence="6" id="KW-0812">Transmembrane</keyword>
<dbReference type="SUPFAM" id="SSF81296">
    <property type="entry name" value="E set domains"/>
    <property type="match status" value="1"/>
</dbReference>
<organism evidence="9 10">
    <name type="scientific">Acrocarpospora phusangensis</name>
    <dbReference type="NCBI Taxonomy" id="1070424"/>
    <lineage>
        <taxon>Bacteria</taxon>
        <taxon>Bacillati</taxon>
        <taxon>Actinomycetota</taxon>
        <taxon>Actinomycetes</taxon>
        <taxon>Streptosporangiales</taxon>
        <taxon>Streptosporangiaceae</taxon>
        <taxon>Acrocarpospora</taxon>
    </lineage>
</organism>
<feature type="signal peptide" evidence="7">
    <location>
        <begin position="1"/>
        <end position="17"/>
    </location>
</feature>
<evidence type="ECO:0000313" key="9">
    <source>
        <dbReference type="EMBL" id="GIH26817.1"/>
    </source>
</evidence>
<feature type="region of interest" description="Disordered" evidence="5">
    <location>
        <begin position="122"/>
        <end position="141"/>
    </location>
</feature>
<dbReference type="InterPro" id="IPR007348">
    <property type="entry name" value="CopC_dom"/>
</dbReference>